<reference evidence="1" key="1">
    <citation type="journal article" date="2014" name="PLoS Pathog.">
        <title>Expression profiling during Arabidopsis/downy mildew interaction reveals a highly-expressed effector that attenuates responses to salicylic acid.</title>
        <authorList>
            <person name="Asai S."/>
            <person name="Rallapalli G."/>
            <person name="Piquerez S.J.M."/>
            <person name="Caillaud M.C."/>
            <person name="Furzer O.J."/>
            <person name="Ishaque N."/>
            <person name="Wirthmueller L."/>
            <person name="Fabro G."/>
            <person name="Shirasu K."/>
            <person name="Jones J.D.G."/>
        </authorList>
    </citation>
    <scope>NUCLEOTIDE SEQUENCE</scope>
    <source>
        <strain evidence="1">Emoy2</strain>
    </source>
</reference>
<organism evidence="1">
    <name type="scientific">Hyaloperonospora arabidopsidis (strain Emoy2)</name>
    <name type="common">Downy mildew agent</name>
    <name type="synonym">Peronospora arabidopsidis</name>
    <dbReference type="NCBI Taxonomy" id="559515"/>
    <lineage>
        <taxon>Eukaryota</taxon>
        <taxon>Sar</taxon>
        <taxon>Stramenopiles</taxon>
        <taxon>Oomycota</taxon>
        <taxon>Peronosporomycetes</taxon>
        <taxon>Peronosporales</taxon>
        <taxon>Peronosporaceae</taxon>
        <taxon>Hyaloperonospora</taxon>
    </lineage>
</organism>
<dbReference type="AlphaFoldDB" id="A0A090BC24"/>
<sequence length="36" mass="4135">RKISIVVTRQLKQVIVCDLHCCISSYNDTSILRVET</sequence>
<accession>A0A090BC24</accession>
<feature type="non-terminal residue" evidence="1">
    <location>
        <position position="36"/>
    </location>
</feature>
<name>A0A090BC24_HYAAE</name>
<evidence type="ECO:0000313" key="1">
    <source>
        <dbReference type="EMBL" id="BAP69167.1"/>
    </source>
</evidence>
<proteinExistence type="evidence at transcript level"/>
<gene>
    <name evidence="1" type="primary">HaRxLCRN21</name>
</gene>
<feature type="non-terminal residue" evidence="1">
    <location>
        <position position="1"/>
    </location>
</feature>
<dbReference type="EMBL" id="AB922589">
    <property type="protein sequence ID" value="BAP69167.1"/>
    <property type="molecule type" value="mRNA"/>
</dbReference>
<protein>
    <submittedName>
        <fullName evidence="1">RxLR effector candidate protein</fullName>
    </submittedName>
</protein>